<feature type="domain" description="Xaa-Pro dipeptidyl-peptidase C-terminal" evidence="4">
    <location>
        <begin position="302"/>
        <end position="528"/>
    </location>
</feature>
<dbReference type="SUPFAM" id="SSF53474">
    <property type="entry name" value="alpha/beta-Hydrolases"/>
    <property type="match status" value="1"/>
</dbReference>
<dbReference type="PANTHER" id="PTHR22946">
    <property type="entry name" value="DIENELACTONE HYDROLASE DOMAIN-CONTAINING PROTEIN-RELATED"/>
    <property type="match status" value="1"/>
</dbReference>
<dbReference type="InterPro" id="IPR050261">
    <property type="entry name" value="FrsA_esterase"/>
</dbReference>
<evidence type="ECO:0000259" key="4">
    <source>
        <dbReference type="SMART" id="SM00939"/>
    </source>
</evidence>
<evidence type="ECO:0000256" key="3">
    <source>
        <dbReference type="SAM" id="SignalP"/>
    </source>
</evidence>
<comment type="caution">
    <text evidence="5">The sequence shown here is derived from an EMBL/GenBank/DDBJ whole genome shotgun (WGS) entry which is preliminary data.</text>
</comment>
<evidence type="ECO:0000256" key="2">
    <source>
        <dbReference type="ARBA" id="ARBA00022801"/>
    </source>
</evidence>
<proteinExistence type="inferred from homology"/>
<keyword evidence="6" id="KW-1185">Reference proteome</keyword>
<dbReference type="GO" id="GO:0008239">
    <property type="term" value="F:dipeptidyl-peptidase activity"/>
    <property type="evidence" value="ECO:0007669"/>
    <property type="project" value="InterPro"/>
</dbReference>
<dbReference type="EMBL" id="JACHMG010000001">
    <property type="protein sequence ID" value="MBB4683869.1"/>
    <property type="molecule type" value="Genomic_DNA"/>
</dbReference>
<dbReference type="Pfam" id="PF08530">
    <property type="entry name" value="PepX_C"/>
    <property type="match status" value="1"/>
</dbReference>
<dbReference type="GO" id="GO:0052689">
    <property type="term" value="F:carboxylic ester hydrolase activity"/>
    <property type="evidence" value="ECO:0007669"/>
    <property type="project" value="UniProtKB-ARBA"/>
</dbReference>
<keyword evidence="3" id="KW-0732">Signal</keyword>
<evidence type="ECO:0000256" key="1">
    <source>
        <dbReference type="ARBA" id="ARBA00008645"/>
    </source>
</evidence>
<dbReference type="Gene3D" id="2.60.120.260">
    <property type="entry name" value="Galactose-binding domain-like"/>
    <property type="match status" value="1"/>
</dbReference>
<evidence type="ECO:0000313" key="6">
    <source>
        <dbReference type="Proteomes" id="UP000581769"/>
    </source>
</evidence>
<dbReference type="Proteomes" id="UP000581769">
    <property type="component" value="Unassembled WGS sequence"/>
</dbReference>
<dbReference type="RefSeq" id="WP_184778621.1">
    <property type="nucleotide sequence ID" value="NZ_JACHMG010000001.1"/>
</dbReference>
<sequence>MMRFRRRGRAGAAAVLLVLAASVLPGAASATTEGFTTKFVDVSADGGISLGAMVMEPASPGPHPVAVLVAAWGGGRTQNVIPARDLADRGYVVISYGARGFGESGGSVEVAGTDDIADVSTVIDWTLAHTAADPARIGVGGVSYGAGIGLIAAGFDPRIKAVASLSGWADLVASLTQNDTRHGLAGLVLYLSGKANGTLSPETDTMLTTFLEPAISDADSQAVIDWARPRSPIGYLDRINANHPAVLAIQTWSETVFQPGQMVDFYERLTGPKRAEFVPGDHAATESGGLLGLPSDTWNSVYRWFDAHVAGTDTSIENEPPLVTRARPGMQPPEYQSGWADVVGTPSRLYLGRGKGIDGTLQPEPAAWDSSIAANRDTVANGGVPLATYSLEALSGAPPTAFLWQVDRGSGAVWNQPPAESATEIRGALRAHLSVVPPAETGTLVAYVYDVDPAGTGSLVNYLPYSWKHATPGSNQPVDLDFSPTAYTLAAEHHLALVVDSKDPLFLDCNTGAGKLGLTSSIADPSWLEVPVRRPAENGENQ</sequence>
<comment type="similarity">
    <text evidence="1">Belongs to the AB hydrolase superfamily.</text>
</comment>
<evidence type="ECO:0000313" key="5">
    <source>
        <dbReference type="EMBL" id="MBB4683869.1"/>
    </source>
</evidence>
<dbReference type="SUPFAM" id="SSF49785">
    <property type="entry name" value="Galactose-binding domain-like"/>
    <property type="match status" value="1"/>
</dbReference>
<dbReference type="InterPro" id="IPR013736">
    <property type="entry name" value="Xaa-Pro_dipept_C"/>
</dbReference>
<accession>A0A840IQP7</accession>
<organism evidence="5 6">
    <name type="scientific">Amycolatopsis jiangsuensis</name>
    <dbReference type="NCBI Taxonomy" id="1181879"/>
    <lineage>
        <taxon>Bacteria</taxon>
        <taxon>Bacillati</taxon>
        <taxon>Actinomycetota</taxon>
        <taxon>Actinomycetes</taxon>
        <taxon>Pseudonocardiales</taxon>
        <taxon>Pseudonocardiaceae</taxon>
        <taxon>Amycolatopsis</taxon>
    </lineage>
</organism>
<name>A0A840IQP7_9PSEU</name>
<dbReference type="AlphaFoldDB" id="A0A840IQP7"/>
<dbReference type="SMART" id="SM00939">
    <property type="entry name" value="PepX_C"/>
    <property type="match status" value="1"/>
</dbReference>
<dbReference type="InterPro" id="IPR029058">
    <property type="entry name" value="AB_hydrolase_fold"/>
</dbReference>
<feature type="signal peptide" evidence="3">
    <location>
        <begin position="1"/>
        <end position="30"/>
    </location>
</feature>
<dbReference type="Gene3D" id="3.40.50.1820">
    <property type="entry name" value="alpha/beta hydrolase"/>
    <property type="match status" value="1"/>
</dbReference>
<feature type="chain" id="PRO_5032892244" evidence="3">
    <location>
        <begin position="31"/>
        <end position="542"/>
    </location>
</feature>
<reference evidence="5 6" key="1">
    <citation type="submission" date="2020-08" db="EMBL/GenBank/DDBJ databases">
        <title>Sequencing the genomes of 1000 actinobacteria strains.</title>
        <authorList>
            <person name="Klenk H.-P."/>
        </authorList>
    </citation>
    <scope>NUCLEOTIDE SEQUENCE [LARGE SCALE GENOMIC DNA]</scope>
    <source>
        <strain evidence="5 6">DSM 45859</strain>
    </source>
</reference>
<dbReference type="InterPro" id="IPR000383">
    <property type="entry name" value="Xaa-Pro-like_dom"/>
</dbReference>
<dbReference type="InterPro" id="IPR008979">
    <property type="entry name" value="Galactose-bd-like_sf"/>
</dbReference>
<gene>
    <name evidence="5" type="ORF">BJY18_001354</name>
</gene>
<protein>
    <submittedName>
        <fullName evidence="5">Putative acyl esterase</fullName>
    </submittedName>
</protein>
<keyword evidence="2" id="KW-0378">Hydrolase</keyword>
<dbReference type="PANTHER" id="PTHR22946:SF9">
    <property type="entry name" value="POLYKETIDE TRANSFERASE AF380"/>
    <property type="match status" value="1"/>
</dbReference>
<dbReference type="Pfam" id="PF02129">
    <property type="entry name" value="Peptidase_S15"/>
    <property type="match status" value="1"/>
</dbReference>